<dbReference type="InterPro" id="IPR003838">
    <property type="entry name" value="ABC3_permease_C"/>
</dbReference>
<dbReference type="GO" id="GO:0005886">
    <property type="term" value="C:plasma membrane"/>
    <property type="evidence" value="ECO:0007669"/>
    <property type="project" value="UniProtKB-SubCell"/>
</dbReference>
<evidence type="ECO:0000313" key="10">
    <source>
        <dbReference type="EMBL" id="MFC4823859.1"/>
    </source>
</evidence>
<evidence type="ECO:0000256" key="2">
    <source>
        <dbReference type="ARBA" id="ARBA00022475"/>
    </source>
</evidence>
<evidence type="ECO:0000259" key="9">
    <source>
        <dbReference type="Pfam" id="PF12704"/>
    </source>
</evidence>
<dbReference type="Pfam" id="PF02687">
    <property type="entry name" value="FtsX"/>
    <property type="match status" value="1"/>
</dbReference>
<gene>
    <name evidence="10" type="ORF">ACFO9K_06255</name>
</gene>
<dbReference type="AlphaFoldDB" id="A0ABD5Q013"/>
<name>A0ABD5Q013_9EURY</name>
<feature type="transmembrane region" description="Helical" evidence="7">
    <location>
        <begin position="385"/>
        <end position="404"/>
    </location>
</feature>
<comment type="subcellular location">
    <subcellularLocation>
        <location evidence="1">Cell membrane</location>
        <topology evidence="1">Multi-pass membrane protein</topology>
    </subcellularLocation>
</comment>
<keyword evidence="11" id="KW-1185">Reference proteome</keyword>
<feature type="transmembrane region" description="Helical" evidence="7">
    <location>
        <begin position="343"/>
        <end position="373"/>
    </location>
</feature>
<organism evidence="10 11">
    <name type="scientific">Halorussus aquaticus</name>
    <dbReference type="NCBI Taxonomy" id="2953748"/>
    <lineage>
        <taxon>Archaea</taxon>
        <taxon>Methanobacteriati</taxon>
        <taxon>Methanobacteriota</taxon>
        <taxon>Stenosarchaea group</taxon>
        <taxon>Halobacteria</taxon>
        <taxon>Halobacteriales</taxon>
        <taxon>Haladaptataceae</taxon>
        <taxon>Halorussus</taxon>
    </lineage>
</organism>
<dbReference type="PANTHER" id="PTHR30572">
    <property type="entry name" value="MEMBRANE COMPONENT OF TRANSPORTER-RELATED"/>
    <property type="match status" value="1"/>
</dbReference>
<feature type="transmembrane region" description="Helical" evidence="7">
    <location>
        <begin position="297"/>
        <end position="322"/>
    </location>
</feature>
<evidence type="ECO:0000256" key="1">
    <source>
        <dbReference type="ARBA" id="ARBA00004651"/>
    </source>
</evidence>
<evidence type="ECO:0000256" key="6">
    <source>
        <dbReference type="ARBA" id="ARBA00038076"/>
    </source>
</evidence>
<dbReference type="GeneID" id="73047119"/>
<evidence type="ECO:0000313" key="11">
    <source>
        <dbReference type="Proteomes" id="UP001595945"/>
    </source>
</evidence>
<sequence>MNVIEGARISWRNIREHKLRSTLTTLGVIIGVAAVITFVTLGASLQQDIISTVAGGNAATMYVTAQSPGDSRLPSLGGGGGSVVFTQYDVQQIRQLEGVELAAPESGIAASSVTYNNSTVGRQWITVSSPGYFRVRNISFVAGRPYRMGEREVVLNRPASEMFAGNVTVGDNVTFTRAANDEKLNATVVGIVETQSGGSVLGFGQGEAQPKIYAPTQPYYERTVVSPNLRARQLVYGRILVKAESPGQVDAVQGRVFNFLGEQSDARQLKSQSYQFEVTTQGQIIGQIKQLTSTFTAYITGIAVISLIVGSIGIANIMLVSVTERTREIGIMKAVGAQNRDVLQLFLVEAVMLGVLGSALGAVVGIAGGYAGAQAIGLPLAFQPIWFVASVAVGVVVGVLAGLYPAWDAAHTDPIDALRYE</sequence>
<keyword evidence="2" id="KW-1003">Cell membrane</keyword>
<dbReference type="PANTHER" id="PTHR30572:SF4">
    <property type="entry name" value="ABC TRANSPORTER PERMEASE YTRF"/>
    <property type="match status" value="1"/>
</dbReference>
<evidence type="ECO:0000256" key="5">
    <source>
        <dbReference type="ARBA" id="ARBA00023136"/>
    </source>
</evidence>
<evidence type="ECO:0000259" key="8">
    <source>
        <dbReference type="Pfam" id="PF02687"/>
    </source>
</evidence>
<dbReference type="RefSeq" id="WP_254270080.1">
    <property type="nucleotide sequence ID" value="NZ_CP100401.1"/>
</dbReference>
<reference evidence="10 11" key="1">
    <citation type="journal article" date="2019" name="Int. J. Syst. Evol. Microbiol.">
        <title>The Global Catalogue of Microorganisms (GCM) 10K type strain sequencing project: providing services to taxonomists for standard genome sequencing and annotation.</title>
        <authorList>
            <consortium name="The Broad Institute Genomics Platform"/>
            <consortium name="The Broad Institute Genome Sequencing Center for Infectious Disease"/>
            <person name="Wu L."/>
            <person name="Ma J."/>
        </authorList>
    </citation>
    <scope>NUCLEOTIDE SEQUENCE [LARGE SCALE GENOMIC DNA]</scope>
    <source>
        <strain evidence="10 11">XZYJ18</strain>
    </source>
</reference>
<proteinExistence type="inferred from homology"/>
<dbReference type="InterPro" id="IPR050250">
    <property type="entry name" value="Macrolide_Exporter_MacB"/>
</dbReference>
<dbReference type="EMBL" id="JBHSHT010000001">
    <property type="protein sequence ID" value="MFC4823859.1"/>
    <property type="molecule type" value="Genomic_DNA"/>
</dbReference>
<comment type="caution">
    <text evidence="10">The sequence shown here is derived from an EMBL/GenBank/DDBJ whole genome shotgun (WGS) entry which is preliminary data.</text>
</comment>
<evidence type="ECO:0000256" key="4">
    <source>
        <dbReference type="ARBA" id="ARBA00022989"/>
    </source>
</evidence>
<dbReference type="Pfam" id="PF12704">
    <property type="entry name" value="MacB_PCD"/>
    <property type="match status" value="1"/>
</dbReference>
<comment type="similarity">
    <text evidence="6">Belongs to the ABC-4 integral membrane protein family.</text>
</comment>
<accession>A0ABD5Q013</accession>
<keyword evidence="3 7" id="KW-0812">Transmembrane</keyword>
<dbReference type="InterPro" id="IPR025857">
    <property type="entry name" value="MacB_PCD"/>
</dbReference>
<dbReference type="Proteomes" id="UP001595945">
    <property type="component" value="Unassembled WGS sequence"/>
</dbReference>
<keyword evidence="5 7" id="KW-0472">Membrane</keyword>
<feature type="domain" description="ABC3 transporter permease C-terminal" evidence="8">
    <location>
        <begin position="302"/>
        <end position="414"/>
    </location>
</feature>
<evidence type="ECO:0000256" key="7">
    <source>
        <dbReference type="SAM" id="Phobius"/>
    </source>
</evidence>
<feature type="transmembrane region" description="Helical" evidence="7">
    <location>
        <begin position="21"/>
        <end position="43"/>
    </location>
</feature>
<protein>
    <submittedName>
        <fullName evidence="10">ABC transporter permease</fullName>
    </submittedName>
</protein>
<feature type="domain" description="MacB-like periplasmic core" evidence="9">
    <location>
        <begin position="21"/>
        <end position="255"/>
    </location>
</feature>
<evidence type="ECO:0000256" key="3">
    <source>
        <dbReference type="ARBA" id="ARBA00022692"/>
    </source>
</evidence>
<keyword evidence="4 7" id="KW-1133">Transmembrane helix</keyword>